<sequence length="418" mass="44496">MEAPSSSSNARGAGAGALTALTLRLVKQFAEAEAAADAGKNLIFSPLSIYSLLALVAEGARGATLDELLAFLGAGSREELAALVRVAAAGSALADASRSGGPKMAFACGVWHDESRALKPAYRAAAAASYKAETRPVDFRHKPEEARKTINSWVARATNNLIDSVLEAGSVDEDTGLVLANAIYFKGKWEDPFYKDGTEVEKFYLLGGAAVDAPLMRSGWGRKRIAVHAGFKVLQLPYTAAEPPRSGRTTPAARFSMCVFLPDARDGLWSLVGQIASRPGFLRDHLPTEKVAVGKLRLPKFKTSFADDKLARTLKEMGLKVTFDPSRADLSGMAEDGGSGLPLVVEEVIHKAVLEVNEEGTEAAAVSVATMRCSMSAPWKPPLEIVDFVADHPFAFFVIEEVSGAVVFAGYVLNPLRA</sequence>
<dbReference type="InterPro" id="IPR023796">
    <property type="entry name" value="Serpin_dom"/>
</dbReference>
<accession>A0ABC9GCR2</accession>
<dbReference type="EMBL" id="OZ075118">
    <property type="protein sequence ID" value="CAL5090768.1"/>
    <property type="molecule type" value="Genomic_DNA"/>
</dbReference>
<dbReference type="PANTHER" id="PTHR11461">
    <property type="entry name" value="SERINE PROTEASE INHIBITOR, SERPIN"/>
    <property type="match status" value="1"/>
</dbReference>
<dbReference type="Proteomes" id="UP001497457">
    <property type="component" value="Chromosome 8b"/>
</dbReference>
<reference evidence="4" key="1">
    <citation type="submission" date="2024-10" db="EMBL/GenBank/DDBJ databases">
        <authorList>
            <person name="Ryan C."/>
        </authorList>
    </citation>
    <scope>NUCLEOTIDE SEQUENCE [LARGE SCALE GENOMIC DNA]</scope>
</reference>
<evidence type="ECO:0000256" key="1">
    <source>
        <dbReference type="ARBA" id="ARBA00009500"/>
    </source>
</evidence>
<name>A0ABC9GCR2_9POAL</name>
<comment type="similarity">
    <text evidence="1 2">Belongs to the serpin family.</text>
</comment>
<dbReference type="CDD" id="cd02043">
    <property type="entry name" value="serpinP_plants"/>
    <property type="match status" value="1"/>
</dbReference>
<dbReference type="InterPro" id="IPR042185">
    <property type="entry name" value="Serpin_sf_2"/>
</dbReference>
<organism evidence="4 5">
    <name type="scientific">Urochloa decumbens</name>
    <dbReference type="NCBI Taxonomy" id="240449"/>
    <lineage>
        <taxon>Eukaryota</taxon>
        <taxon>Viridiplantae</taxon>
        <taxon>Streptophyta</taxon>
        <taxon>Embryophyta</taxon>
        <taxon>Tracheophyta</taxon>
        <taxon>Spermatophyta</taxon>
        <taxon>Magnoliopsida</taxon>
        <taxon>Liliopsida</taxon>
        <taxon>Poales</taxon>
        <taxon>Poaceae</taxon>
        <taxon>PACMAD clade</taxon>
        <taxon>Panicoideae</taxon>
        <taxon>Panicodae</taxon>
        <taxon>Paniceae</taxon>
        <taxon>Melinidinae</taxon>
        <taxon>Urochloa</taxon>
    </lineage>
</organism>
<evidence type="ECO:0000313" key="5">
    <source>
        <dbReference type="Proteomes" id="UP001497457"/>
    </source>
</evidence>
<dbReference type="InterPro" id="IPR036186">
    <property type="entry name" value="Serpin_sf"/>
</dbReference>
<dbReference type="SUPFAM" id="SSF56574">
    <property type="entry name" value="Serpins"/>
    <property type="match status" value="1"/>
</dbReference>
<dbReference type="Gene3D" id="2.30.39.10">
    <property type="entry name" value="Alpha-1-antitrypsin, domain 1"/>
    <property type="match status" value="1"/>
</dbReference>
<evidence type="ECO:0000256" key="2">
    <source>
        <dbReference type="RuleBase" id="RU000411"/>
    </source>
</evidence>
<dbReference type="PANTHER" id="PTHR11461:SF389">
    <property type="entry name" value="SERPIN DOMAIN-CONTAINING PROTEIN"/>
    <property type="match status" value="1"/>
</dbReference>
<dbReference type="SMART" id="SM00093">
    <property type="entry name" value="SERPIN"/>
    <property type="match status" value="1"/>
</dbReference>
<protein>
    <recommendedName>
        <fullName evidence="3">Serpin domain-containing protein</fullName>
    </recommendedName>
</protein>
<dbReference type="InterPro" id="IPR042178">
    <property type="entry name" value="Serpin_sf_1"/>
</dbReference>
<dbReference type="Pfam" id="PF00079">
    <property type="entry name" value="Serpin"/>
    <property type="match status" value="1"/>
</dbReference>
<gene>
    <name evidence="4" type="ORF">URODEC1_LOCUS114000</name>
</gene>
<keyword evidence="5" id="KW-1185">Reference proteome</keyword>
<proteinExistence type="inferred from homology"/>
<feature type="domain" description="Serpin" evidence="3">
    <location>
        <begin position="23"/>
        <end position="415"/>
    </location>
</feature>
<dbReference type="Gene3D" id="3.30.497.10">
    <property type="entry name" value="Antithrombin, subunit I, domain 2"/>
    <property type="match status" value="1"/>
</dbReference>
<dbReference type="InterPro" id="IPR000215">
    <property type="entry name" value="Serpin_fam"/>
</dbReference>
<evidence type="ECO:0000313" key="4">
    <source>
        <dbReference type="EMBL" id="CAL5090768.1"/>
    </source>
</evidence>
<dbReference type="AlphaFoldDB" id="A0ABC9GCR2"/>
<evidence type="ECO:0000259" key="3">
    <source>
        <dbReference type="SMART" id="SM00093"/>
    </source>
</evidence>